<dbReference type="AlphaFoldDB" id="A0A3L6L6X9"/>
<accession>A0A3L6L6X9</accession>
<evidence type="ECO:0000256" key="1">
    <source>
        <dbReference type="SAM" id="MobiDB-lite"/>
    </source>
</evidence>
<feature type="region of interest" description="Disordered" evidence="1">
    <location>
        <begin position="322"/>
        <end position="347"/>
    </location>
</feature>
<reference evidence="2" key="1">
    <citation type="submission" date="2018-09" db="EMBL/GenBank/DDBJ databases">
        <title>whole genome sequence of T. equiperdum IVM-t1 strain.</title>
        <authorList>
            <person name="Suganuma K."/>
        </authorList>
    </citation>
    <scope>NUCLEOTIDE SEQUENCE [LARGE SCALE GENOMIC DNA]</scope>
    <source>
        <strain evidence="2">IVM-t1</strain>
    </source>
</reference>
<dbReference type="Proteomes" id="UP000266743">
    <property type="component" value="Chromosome 5"/>
</dbReference>
<protein>
    <submittedName>
        <fullName evidence="2">Uncharacterized protein</fullName>
    </submittedName>
</protein>
<comment type="caution">
    <text evidence="2">The sequence shown here is derived from an EMBL/GenBank/DDBJ whole genome shotgun (WGS) entry which is preliminary data.</text>
</comment>
<feature type="region of interest" description="Disordered" evidence="1">
    <location>
        <begin position="98"/>
        <end position="123"/>
    </location>
</feature>
<sequence length="661" mass="71480">MRTFFSHVMGAWKSKRQLPRAEVDCSDLIKSFPQAPTTAELRQVVHRRLFGSVGPASSEAEALHREMGIRHTVFDLQYRCGASGRCCCCERIEPSDGPHMATSGGHVSDNSKMGPTSTTTSGASDAASMLSMTMKGSSVCRFPRCFAMRPITKGAEVLAVRLAYEVDDAPTPKIRGLIKLAREERLAAAVHGIQQLVDAEIRLAAGGRVLSSAFQLQHQYSDASATSIGCHVGFNGGGGGGSGYYSYSAGSEACEVSPAALKYGSESAVGGGGVNPLLEEAALREEIVSLYLWRASLLVNMREDERAVSSLLNLAGLLAPKSNTRTNHNSDDTKQQPNRDEGQKEEQFRQLQQDRLRLYTSAASWAALNDMEVIYYRSLLKRYEPFPLAETFAHDRPLLLKRVVEACRCDNGGSLNCPDGVNSGSCSYSSVADAETVAYITECIAHTVFAKEVTATASRAQAAQQHGDLTEDPMRSLCLPFALRYYRFYVGGAFWEHFFRLLCMPPIPPSGRNEEAERLGLTPNYVLDAVGRSMLLHHLVMLHEVREREIADGTVASTIRELHKEQSLAAAASACESNGDMGGCGDSGVPVHPAHYEHVLTDRERAVAVTRLRELLIVGRGYESVLSGKGANNNDTGSSGNSADGNNGDGDEGSNNNKTSV</sequence>
<dbReference type="EMBL" id="QSBY01000005">
    <property type="protein sequence ID" value="RHW72399.1"/>
    <property type="molecule type" value="Genomic_DNA"/>
</dbReference>
<evidence type="ECO:0000313" key="2">
    <source>
        <dbReference type="EMBL" id="RHW72399.1"/>
    </source>
</evidence>
<proteinExistence type="predicted"/>
<feature type="region of interest" description="Disordered" evidence="1">
    <location>
        <begin position="627"/>
        <end position="661"/>
    </location>
</feature>
<feature type="compositionally biased region" description="Basic and acidic residues" evidence="1">
    <location>
        <begin position="328"/>
        <end position="347"/>
    </location>
</feature>
<gene>
    <name evidence="2" type="ORF">DPX39_050010200</name>
</gene>
<organism evidence="2">
    <name type="scientific">Trypanosoma brucei equiperdum</name>
    <dbReference type="NCBI Taxonomy" id="630700"/>
    <lineage>
        <taxon>Eukaryota</taxon>
        <taxon>Discoba</taxon>
        <taxon>Euglenozoa</taxon>
        <taxon>Kinetoplastea</taxon>
        <taxon>Metakinetoplastina</taxon>
        <taxon>Trypanosomatida</taxon>
        <taxon>Trypanosomatidae</taxon>
        <taxon>Trypanosoma</taxon>
    </lineage>
</organism>
<feature type="compositionally biased region" description="Low complexity" evidence="1">
    <location>
        <begin position="630"/>
        <end position="646"/>
    </location>
</feature>
<name>A0A3L6L6X9_9TRYP</name>